<evidence type="ECO:0000256" key="1">
    <source>
        <dbReference type="SAM" id="MobiDB-lite"/>
    </source>
</evidence>
<reference evidence="3 4" key="2">
    <citation type="journal article" date="2008" name="Nature">
        <title>The Phaeodactylum genome reveals the evolutionary history of diatom genomes.</title>
        <authorList>
            <person name="Bowler C."/>
            <person name="Allen A.E."/>
            <person name="Badger J.H."/>
            <person name="Grimwood J."/>
            <person name="Jabbari K."/>
            <person name="Kuo A."/>
            <person name="Maheswari U."/>
            <person name="Martens C."/>
            <person name="Maumus F."/>
            <person name="Otillar R.P."/>
            <person name="Rayko E."/>
            <person name="Salamov A."/>
            <person name="Vandepoele K."/>
            <person name="Beszteri B."/>
            <person name="Gruber A."/>
            <person name="Heijde M."/>
            <person name="Katinka M."/>
            <person name="Mock T."/>
            <person name="Valentin K."/>
            <person name="Verret F."/>
            <person name="Berges J.A."/>
            <person name="Brownlee C."/>
            <person name="Cadoret J.P."/>
            <person name="Chiovitti A."/>
            <person name="Choi C.J."/>
            <person name="Coesel S."/>
            <person name="De Martino A."/>
            <person name="Detter J.C."/>
            <person name="Durkin C."/>
            <person name="Falciatore A."/>
            <person name="Fournet J."/>
            <person name="Haruta M."/>
            <person name="Huysman M.J."/>
            <person name="Jenkins B.D."/>
            <person name="Jiroutova K."/>
            <person name="Jorgensen R.E."/>
            <person name="Joubert Y."/>
            <person name="Kaplan A."/>
            <person name="Kroger N."/>
            <person name="Kroth P.G."/>
            <person name="La Roche J."/>
            <person name="Lindquist E."/>
            <person name="Lommer M."/>
            <person name="Martin-Jezequel V."/>
            <person name="Lopez P.J."/>
            <person name="Lucas S."/>
            <person name="Mangogna M."/>
            <person name="McGinnis K."/>
            <person name="Medlin L.K."/>
            <person name="Montsant A."/>
            <person name="Oudot-Le Secq M.P."/>
            <person name="Napoli C."/>
            <person name="Obornik M."/>
            <person name="Parker M.S."/>
            <person name="Petit J.L."/>
            <person name="Porcel B.M."/>
            <person name="Poulsen N."/>
            <person name="Robison M."/>
            <person name="Rychlewski L."/>
            <person name="Rynearson T.A."/>
            <person name="Schmutz J."/>
            <person name="Shapiro H."/>
            <person name="Siaut M."/>
            <person name="Stanley M."/>
            <person name="Sussman M.R."/>
            <person name="Taylor A.R."/>
            <person name="Vardi A."/>
            <person name="von Dassow P."/>
            <person name="Vyverman W."/>
            <person name="Willis A."/>
            <person name="Wyrwicz L.S."/>
            <person name="Rokhsar D.S."/>
            <person name="Weissenbach J."/>
            <person name="Armbrust E.V."/>
            <person name="Green B.R."/>
            <person name="Van de Peer Y."/>
            <person name="Grigoriev I.V."/>
        </authorList>
    </citation>
    <scope>NUCLEOTIDE SEQUENCE [LARGE SCALE GENOMIC DNA]</scope>
    <source>
        <strain evidence="3 4">CCMP1335</strain>
    </source>
</reference>
<evidence type="ECO:0000313" key="4">
    <source>
        <dbReference type="Proteomes" id="UP000001449"/>
    </source>
</evidence>
<keyword evidence="2" id="KW-0732">Signal</keyword>
<dbReference type="AlphaFoldDB" id="B8LD95"/>
<organism evidence="3 4">
    <name type="scientific">Thalassiosira pseudonana</name>
    <name type="common">Marine diatom</name>
    <name type="synonym">Cyclotella nana</name>
    <dbReference type="NCBI Taxonomy" id="35128"/>
    <lineage>
        <taxon>Eukaryota</taxon>
        <taxon>Sar</taxon>
        <taxon>Stramenopiles</taxon>
        <taxon>Ochrophyta</taxon>
        <taxon>Bacillariophyta</taxon>
        <taxon>Coscinodiscophyceae</taxon>
        <taxon>Thalassiosirophycidae</taxon>
        <taxon>Thalassiosirales</taxon>
        <taxon>Thalassiosiraceae</taxon>
        <taxon>Thalassiosira</taxon>
    </lineage>
</organism>
<dbReference type="OMA" id="AYYNEAD"/>
<name>B8LD95_THAPS</name>
<reference evidence="3 4" key="1">
    <citation type="journal article" date="2004" name="Science">
        <title>The genome of the diatom Thalassiosira pseudonana: ecology, evolution, and metabolism.</title>
        <authorList>
            <person name="Armbrust E.V."/>
            <person name="Berges J.A."/>
            <person name="Bowler C."/>
            <person name="Green B.R."/>
            <person name="Martinez D."/>
            <person name="Putnam N.H."/>
            <person name="Zhou S."/>
            <person name="Allen A.E."/>
            <person name="Apt K.E."/>
            <person name="Bechner M."/>
            <person name="Brzezinski M.A."/>
            <person name="Chaal B.K."/>
            <person name="Chiovitti A."/>
            <person name="Davis A.K."/>
            <person name="Demarest M.S."/>
            <person name="Detter J.C."/>
            <person name="Glavina T."/>
            <person name="Goodstein D."/>
            <person name="Hadi M.Z."/>
            <person name="Hellsten U."/>
            <person name="Hildebrand M."/>
            <person name="Jenkins B.D."/>
            <person name="Jurka J."/>
            <person name="Kapitonov V.V."/>
            <person name="Kroger N."/>
            <person name="Lau W.W."/>
            <person name="Lane T.W."/>
            <person name="Larimer F.W."/>
            <person name="Lippmeier J.C."/>
            <person name="Lucas S."/>
            <person name="Medina M."/>
            <person name="Montsant A."/>
            <person name="Obornik M."/>
            <person name="Parker M.S."/>
            <person name="Palenik B."/>
            <person name="Pazour G.J."/>
            <person name="Richardson P.M."/>
            <person name="Rynearson T.A."/>
            <person name="Saito M.A."/>
            <person name="Schwartz D.C."/>
            <person name="Thamatrakoln K."/>
            <person name="Valentin K."/>
            <person name="Vardi A."/>
            <person name="Wilkerson F.P."/>
            <person name="Rokhsar D.S."/>
        </authorList>
    </citation>
    <scope>NUCLEOTIDE SEQUENCE [LARGE SCALE GENOMIC DNA]</scope>
    <source>
        <strain evidence="3 4">CCMP1335</strain>
    </source>
</reference>
<dbReference type="Proteomes" id="UP000001449">
    <property type="component" value="Unassembled WGS sequence"/>
</dbReference>
<feature type="chain" id="PRO_5002876626" description="OCRE domain-containing protein" evidence="2">
    <location>
        <begin position="20"/>
        <end position="213"/>
    </location>
</feature>
<feature type="region of interest" description="Disordered" evidence="1">
    <location>
        <begin position="149"/>
        <end position="172"/>
    </location>
</feature>
<accession>B8LD95</accession>
<evidence type="ECO:0000256" key="2">
    <source>
        <dbReference type="SAM" id="SignalP"/>
    </source>
</evidence>
<gene>
    <name evidence="3" type="ORF">THAPSDRAFT_11171</name>
</gene>
<dbReference type="GeneID" id="7446302"/>
<dbReference type="KEGG" id="tps:THAPSDRAFT_11171"/>
<sequence>MKRFHLALSALLIPATIHAFIVTPSPTHRNSFSMKPLFQEQQAYYNEADGQYYYYNEGDGNYYTEEGQMYIEPDQYQQQMQEEDEEPSLLISNNMDEELIKATIGTEFGGLDYLALARQRAEERRESNNSESTNEEWINLAEEVQRKREERGEVLEDDGGWEASLGDEGNEADMAGLGMGVKLEETEGGMMVTEGGLIVDNVEGGEDGPSLLL</sequence>
<proteinExistence type="predicted"/>
<evidence type="ECO:0008006" key="5">
    <source>
        <dbReference type="Google" id="ProtNLM"/>
    </source>
</evidence>
<feature type="signal peptide" evidence="2">
    <location>
        <begin position="1"/>
        <end position="19"/>
    </location>
</feature>
<dbReference type="InParanoid" id="B8LD95"/>
<dbReference type="PaxDb" id="35128-Thaps11171"/>
<keyword evidence="4" id="KW-1185">Reference proteome</keyword>
<dbReference type="EMBL" id="DS999419">
    <property type="protein sequence ID" value="EED86767.1"/>
    <property type="molecule type" value="Genomic_DNA"/>
</dbReference>
<evidence type="ECO:0000313" key="3">
    <source>
        <dbReference type="EMBL" id="EED86767.1"/>
    </source>
</evidence>
<dbReference type="HOGENOM" id="CLU_1296696_0_0_1"/>
<dbReference type="eggNOG" id="ENOG502QZ3Q">
    <property type="taxonomic scope" value="Eukaryota"/>
</dbReference>
<protein>
    <recommendedName>
        <fullName evidence="5">OCRE domain-containing protein</fullName>
    </recommendedName>
</protein>
<dbReference type="RefSeq" id="XP_002297039.1">
    <property type="nucleotide sequence ID" value="XM_002297003.1"/>
</dbReference>